<dbReference type="Proteomes" id="UP001530377">
    <property type="component" value="Unassembled WGS sequence"/>
</dbReference>
<sequence>SKEQAENLKIPLVTLDAHSKNGVVDPDLNLVKGGLGIHNQQNTRDGEKILQLPTTAITSWTCISMDGE</sequence>
<protein>
    <submittedName>
        <fullName evidence="1">Uncharacterized protein</fullName>
    </submittedName>
</protein>
<gene>
    <name evidence="1" type="ORF">ACHAXA_008302</name>
</gene>
<keyword evidence="2" id="KW-1185">Reference proteome</keyword>
<feature type="non-terminal residue" evidence="1">
    <location>
        <position position="1"/>
    </location>
</feature>
<name>A0ABD3R413_9STRA</name>
<dbReference type="EMBL" id="JALLPB020000593">
    <property type="protein sequence ID" value="KAL3807729.1"/>
    <property type="molecule type" value="Genomic_DNA"/>
</dbReference>
<reference evidence="1 2" key="1">
    <citation type="submission" date="2024-10" db="EMBL/GenBank/DDBJ databases">
        <title>Updated reference genomes for cyclostephanoid diatoms.</title>
        <authorList>
            <person name="Roberts W.R."/>
            <person name="Alverson A.J."/>
        </authorList>
    </citation>
    <scope>NUCLEOTIDE SEQUENCE [LARGE SCALE GENOMIC DNA]</scope>
    <source>
        <strain evidence="1 2">AJA228-03</strain>
    </source>
</reference>
<accession>A0ABD3R413</accession>
<proteinExistence type="predicted"/>
<dbReference type="AlphaFoldDB" id="A0ABD3R413"/>
<organism evidence="1 2">
    <name type="scientific">Cyclostephanos tholiformis</name>
    <dbReference type="NCBI Taxonomy" id="382380"/>
    <lineage>
        <taxon>Eukaryota</taxon>
        <taxon>Sar</taxon>
        <taxon>Stramenopiles</taxon>
        <taxon>Ochrophyta</taxon>
        <taxon>Bacillariophyta</taxon>
        <taxon>Coscinodiscophyceae</taxon>
        <taxon>Thalassiosirophycidae</taxon>
        <taxon>Stephanodiscales</taxon>
        <taxon>Stephanodiscaceae</taxon>
        <taxon>Cyclostephanos</taxon>
    </lineage>
</organism>
<evidence type="ECO:0000313" key="2">
    <source>
        <dbReference type="Proteomes" id="UP001530377"/>
    </source>
</evidence>
<evidence type="ECO:0000313" key="1">
    <source>
        <dbReference type="EMBL" id="KAL3807729.1"/>
    </source>
</evidence>
<comment type="caution">
    <text evidence="1">The sequence shown here is derived from an EMBL/GenBank/DDBJ whole genome shotgun (WGS) entry which is preliminary data.</text>
</comment>